<accession>A0A9J6DV29</accession>
<feature type="compositionally biased region" description="Basic and acidic residues" evidence="1">
    <location>
        <begin position="199"/>
        <end position="209"/>
    </location>
</feature>
<protein>
    <submittedName>
        <fullName evidence="2">Uncharacterized protein</fullName>
    </submittedName>
</protein>
<dbReference type="AlphaFoldDB" id="A0A9J6DV29"/>
<feature type="compositionally biased region" description="Polar residues" evidence="1">
    <location>
        <begin position="171"/>
        <end position="197"/>
    </location>
</feature>
<keyword evidence="3" id="KW-1185">Reference proteome</keyword>
<reference evidence="2" key="1">
    <citation type="journal article" date="2020" name="Cell">
        <title>Large-Scale Comparative Analyses of Tick Genomes Elucidate Their Genetic Diversity and Vector Capacities.</title>
        <authorList>
            <consortium name="Tick Genome and Microbiome Consortium (TIGMIC)"/>
            <person name="Jia N."/>
            <person name="Wang J."/>
            <person name="Shi W."/>
            <person name="Du L."/>
            <person name="Sun Y."/>
            <person name="Zhan W."/>
            <person name="Jiang J.F."/>
            <person name="Wang Q."/>
            <person name="Zhang B."/>
            <person name="Ji P."/>
            <person name="Bell-Sakyi L."/>
            <person name="Cui X.M."/>
            <person name="Yuan T.T."/>
            <person name="Jiang B.G."/>
            <person name="Yang W.F."/>
            <person name="Lam T.T."/>
            <person name="Chang Q.C."/>
            <person name="Ding S.J."/>
            <person name="Wang X.J."/>
            <person name="Zhu J.G."/>
            <person name="Ruan X.D."/>
            <person name="Zhao L."/>
            <person name="Wei J.T."/>
            <person name="Ye R.Z."/>
            <person name="Que T.C."/>
            <person name="Du C.H."/>
            <person name="Zhou Y.H."/>
            <person name="Cheng J.X."/>
            <person name="Dai P.F."/>
            <person name="Guo W.B."/>
            <person name="Han X.H."/>
            <person name="Huang E.J."/>
            <person name="Li L.F."/>
            <person name="Wei W."/>
            <person name="Gao Y.C."/>
            <person name="Liu J.Z."/>
            <person name="Shao H.Z."/>
            <person name="Wang X."/>
            <person name="Wang C.C."/>
            <person name="Yang T.C."/>
            <person name="Huo Q.B."/>
            <person name="Li W."/>
            <person name="Chen H.Y."/>
            <person name="Chen S.E."/>
            <person name="Zhou L.G."/>
            <person name="Ni X.B."/>
            <person name="Tian J.H."/>
            <person name="Sheng Y."/>
            <person name="Liu T."/>
            <person name="Pan Y.S."/>
            <person name="Xia L.Y."/>
            <person name="Li J."/>
            <person name="Zhao F."/>
            <person name="Cao W.C."/>
        </authorList>
    </citation>
    <scope>NUCLEOTIDE SEQUENCE</scope>
    <source>
        <strain evidence="2">Rmic-2018</strain>
    </source>
</reference>
<proteinExistence type="predicted"/>
<feature type="compositionally biased region" description="Polar residues" evidence="1">
    <location>
        <begin position="213"/>
        <end position="222"/>
    </location>
</feature>
<evidence type="ECO:0000313" key="2">
    <source>
        <dbReference type="EMBL" id="KAH8025714.1"/>
    </source>
</evidence>
<evidence type="ECO:0000313" key="3">
    <source>
        <dbReference type="Proteomes" id="UP000821866"/>
    </source>
</evidence>
<gene>
    <name evidence="2" type="ORF">HPB51_010798</name>
</gene>
<feature type="compositionally biased region" description="Basic and acidic residues" evidence="1">
    <location>
        <begin position="1"/>
        <end position="16"/>
    </location>
</feature>
<feature type="region of interest" description="Disordered" evidence="1">
    <location>
        <begin position="155"/>
        <end position="222"/>
    </location>
</feature>
<comment type="caution">
    <text evidence="2">The sequence shown here is derived from an EMBL/GenBank/DDBJ whole genome shotgun (WGS) entry which is preliminary data.</text>
</comment>
<organism evidence="2 3">
    <name type="scientific">Rhipicephalus microplus</name>
    <name type="common">Cattle tick</name>
    <name type="synonym">Boophilus microplus</name>
    <dbReference type="NCBI Taxonomy" id="6941"/>
    <lineage>
        <taxon>Eukaryota</taxon>
        <taxon>Metazoa</taxon>
        <taxon>Ecdysozoa</taxon>
        <taxon>Arthropoda</taxon>
        <taxon>Chelicerata</taxon>
        <taxon>Arachnida</taxon>
        <taxon>Acari</taxon>
        <taxon>Parasitiformes</taxon>
        <taxon>Ixodida</taxon>
        <taxon>Ixodoidea</taxon>
        <taxon>Ixodidae</taxon>
        <taxon>Rhipicephalinae</taxon>
        <taxon>Rhipicephalus</taxon>
        <taxon>Boophilus</taxon>
    </lineage>
</organism>
<reference evidence="2" key="2">
    <citation type="submission" date="2021-09" db="EMBL/GenBank/DDBJ databases">
        <authorList>
            <person name="Jia N."/>
            <person name="Wang J."/>
            <person name="Shi W."/>
            <person name="Du L."/>
            <person name="Sun Y."/>
            <person name="Zhan W."/>
            <person name="Jiang J."/>
            <person name="Wang Q."/>
            <person name="Zhang B."/>
            <person name="Ji P."/>
            <person name="Sakyi L.B."/>
            <person name="Cui X."/>
            <person name="Yuan T."/>
            <person name="Jiang B."/>
            <person name="Yang W."/>
            <person name="Lam T.T.-Y."/>
            <person name="Chang Q."/>
            <person name="Ding S."/>
            <person name="Wang X."/>
            <person name="Zhu J."/>
            <person name="Ruan X."/>
            <person name="Zhao L."/>
            <person name="Wei J."/>
            <person name="Que T."/>
            <person name="Du C."/>
            <person name="Cheng J."/>
            <person name="Dai P."/>
            <person name="Han X."/>
            <person name="Huang E."/>
            <person name="Gao Y."/>
            <person name="Liu J."/>
            <person name="Shao H."/>
            <person name="Ye R."/>
            <person name="Li L."/>
            <person name="Wei W."/>
            <person name="Wang X."/>
            <person name="Wang C."/>
            <person name="Huo Q."/>
            <person name="Li W."/>
            <person name="Guo W."/>
            <person name="Chen H."/>
            <person name="Chen S."/>
            <person name="Zhou L."/>
            <person name="Zhou L."/>
            <person name="Ni X."/>
            <person name="Tian J."/>
            <person name="Zhou Y."/>
            <person name="Sheng Y."/>
            <person name="Liu T."/>
            <person name="Pan Y."/>
            <person name="Xia L."/>
            <person name="Li J."/>
            <person name="Zhao F."/>
            <person name="Cao W."/>
        </authorList>
    </citation>
    <scope>NUCLEOTIDE SEQUENCE</scope>
    <source>
        <strain evidence="2">Rmic-2018</strain>
        <tissue evidence="2">Larvae</tissue>
    </source>
</reference>
<sequence length="222" mass="24174">MAEHRRREGIASRGVHDSVSIGGTTTTPGPAFDMAAVLQATVQATVGEAINKTAQLQSQQAAAMPVISAGETSRLVPLFEPTLSDSRTIGTWIRRVDDLAEVYRWTDGVTSCHTSLAKLHGPAKVWYDSLLSQQKLVRVEVELIRASPTTAGMQRLHREMETESTSEDIKSSCSATQPCSTATPERQNGPKRNTGSTYEKLDHPIEDYRGSFADSTNAAKMR</sequence>
<dbReference type="EMBL" id="JABSTU010000007">
    <property type="protein sequence ID" value="KAH8025714.1"/>
    <property type="molecule type" value="Genomic_DNA"/>
</dbReference>
<dbReference type="Proteomes" id="UP000821866">
    <property type="component" value="Unassembled WGS sequence"/>
</dbReference>
<evidence type="ECO:0000256" key="1">
    <source>
        <dbReference type="SAM" id="MobiDB-lite"/>
    </source>
</evidence>
<name>A0A9J6DV29_RHIMP</name>
<feature type="region of interest" description="Disordered" evidence="1">
    <location>
        <begin position="1"/>
        <end position="25"/>
    </location>
</feature>